<dbReference type="AlphaFoldDB" id="A0A8C9CT14"/>
<dbReference type="GeneTree" id="ENSGT00940000154461"/>
<dbReference type="InterPro" id="IPR036322">
    <property type="entry name" value="WD40_repeat_dom_sf"/>
</dbReference>
<dbReference type="Proteomes" id="UP000694547">
    <property type="component" value="Chromosome 7"/>
</dbReference>
<proteinExistence type="predicted"/>
<dbReference type="Ensembl" id="ENSPEMT00000034182.1">
    <property type="protein sequence ID" value="ENSPEMP00000036662.1"/>
    <property type="gene ID" value="ENSPEMG00000026526.1"/>
</dbReference>
<dbReference type="InterPro" id="IPR015943">
    <property type="entry name" value="WD40/YVTN_repeat-like_dom_sf"/>
</dbReference>
<dbReference type="Gene3D" id="2.130.10.10">
    <property type="entry name" value="YVTN repeat-like/Quinoprotein amine dehydrogenase"/>
    <property type="match status" value="1"/>
</dbReference>
<dbReference type="GO" id="GO:0043022">
    <property type="term" value="F:ribosome binding"/>
    <property type="evidence" value="ECO:0007669"/>
    <property type="project" value="InterPro"/>
</dbReference>
<keyword evidence="2" id="KW-1185">Reference proteome</keyword>
<dbReference type="SUPFAM" id="SSF50978">
    <property type="entry name" value="WD40 repeat-like"/>
    <property type="match status" value="1"/>
</dbReference>
<dbReference type="GO" id="GO:0045182">
    <property type="term" value="F:translation regulator activity"/>
    <property type="evidence" value="ECO:0007669"/>
    <property type="project" value="InterPro"/>
</dbReference>
<evidence type="ECO:0000313" key="1">
    <source>
        <dbReference type="Ensembl" id="ENSPEMP00000036662.1"/>
    </source>
</evidence>
<reference evidence="1 2" key="1">
    <citation type="submission" date="2018-10" db="EMBL/GenBank/DDBJ databases">
        <title>Improved assembly of the deer mouse Peromyscus maniculatus genome.</title>
        <authorList>
            <person name="Lassance J.-M."/>
            <person name="Hoekstra H.E."/>
        </authorList>
    </citation>
    <scope>NUCLEOTIDE SEQUENCE [LARGE SCALE GENOMIC DNA]</scope>
</reference>
<evidence type="ECO:0000313" key="2">
    <source>
        <dbReference type="Proteomes" id="UP000694547"/>
    </source>
</evidence>
<protein>
    <submittedName>
        <fullName evidence="1">Uncharacterized protein</fullName>
    </submittedName>
</protein>
<reference evidence="1" key="2">
    <citation type="submission" date="2025-08" db="UniProtKB">
        <authorList>
            <consortium name="Ensembl"/>
        </authorList>
    </citation>
    <scope>IDENTIFICATION</scope>
</reference>
<sequence>MTQWLRSLPALPEDLPLNHDGGDTNDRDIINALCFSQNCCRLCAATGPSVKIWDLEGEITVDELKQDITGTGNKVEWPQCTASADGQTLFAGYTGNLVQVRQVTTDPH</sequence>
<name>A0A8C9CT14_PERMB</name>
<reference evidence="1" key="3">
    <citation type="submission" date="2025-09" db="UniProtKB">
        <authorList>
            <consortium name="Ensembl"/>
        </authorList>
    </citation>
    <scope>IDENTIFICATION</scope>
</reference>
<accession>A0A8C9CT14</accession>
<dbReference type="PANTHER" id="PTHR19868">
    <property type="entry name" value="RECEPTOR FOR ACTIVATED PROTEIN KINASE C RACK1"/>
    <property type="match status" value="1"/>
</dbReference>
<dbReference type="InterPro" id="IPR045223">
    <property type="entry name" value="RACK1-like"/>
</dbReference>
<organism evidence="1 2">
    <name type="scientific">Peromyscus maniculatus bairdii</name>
    <name type="common">Prairie deer mouse</name>
    <dbReference type="NCBI Taxonomy" id="230844"/>
    <lineage>
        <taxon>Eukaryota</taxon>
        <taxon>Metazoa</taxon>
        <taxon>Chordata</taxon>
        <taxon>Craniata</taxon>
        <taxon>Vertebrata</taxon>
        <taxon>Euteleostomi</taxon>
        <taxon>Mammalia</taxon>
        <taxon>Eutheria</taxon>
        <taxon>Euarchontoglires</taxon>
        <taxon>Glires</taxon>
        <taxon>Rodentia</taxon>
        <taxon>Myomorpha</taxon>
        <taxon>Muroidea</taxon>
        <taxon>Cricetidae</taxon>
        <taxon>Neotominae</taxon>
        <taxon>Peromyscus</taxon>
    </lineage>
</organism>